<dbReference type="PROSITE" id="PS51077">
    <property type="entry name" value="HTH_ICLR"/>
    <property type="match status" value="1"/>
</dbReference>
<comment type="caution">
    <text evidence="9">The sequence shown here is derived from an EMBL/GenBank/DDBJ whole genome shotgun (WGS) entry which is preliminary data.</text>
</comment>
<dbReference type="InterPro" id="IPR036388">
    <property type="entry name" value="WH-like_DNA-bd_sf"/>
</dbReference>
<evidence type="ECO:0000256" key="5">
    <source>
        <dbReference type="ARBA" id="ARBA00058938"/>
    </source>
</evidence>
<dbReference type="FunFam" id="1.10.10.10:FF:000056">
    <property type="entry name" value="IclR family transcriptional regulator"/>
    <property type="match status" value="1"/>
</dbReference>
<dbReference type="InterPro" id="IPR036390">
    <property type="entry name" value="WH_DNA-bd_sf"/>
</dbReference>
<feature type="domain" description="HTH iclR-type" evidence="7">
    <location>
        <begin position="20"/>
        <end position="82"/>
    </location>
</feature>
<reference evidence="9" key="1">
    <citation type="submission" date="2019-09" db="EMBL/GenBank/DDBJ databases">
        <authorList>
            <person name="Teo W.F.A."/>
            <person name="Duangmal K."/>
        </authorList>
    </citation>
    <scope>NUCLEOTIDE SEQUENCE [LARGE SCALE GENOMIC DNA]</scope>
    <source>
        <strain evidence="9">K81G1</strain>
    </source>
</reference>
<evidence type="ECO:0000256" key="3">
    <source>
        <dbReference type="ARBA" id="ARBA00023125"/>
    </source>
</evidence>
<dbReference type="PANTHER" id="PTHR30136:SF24">
    <property type="entry name" value="HTH-TYPE TRANSCRIPTIONAL REPRESSOR ALLR"/>
    <property type="match status" value="1"/>
</dbReference>
<keyword evidence="10" id="KW-1185">Reference proteome</keyword>
<dbReference type="Gene3D" id="1.10.10.10">
    <property type="entry name" value="Winged helix-like DNA-binding domain superfamily/Winged helix DNA-binding domain"/>
    <property type="match status" value="1"/>
</dbReference>
<evidence type="ECO:0000256" key="4">
    <source>
        <dbReference type="ARBA" id="ARBA00023163"/>
    </source>
</evidence>
<dbReference type="Pfam" id="PF01614">
    <property type="entry name" value="IclR_C"/>
    <property type="match status" value="1"/>
</dbReference>
<evidence type="ECO:0000313" key="9">
    <source>
        <dbReference type="EMBL" id="KAA9156685.1"/>
    </source>
</evidence>
<evidence type="ECO:0000313" key="10">
    <source>
        <dbReference type="Proteomes" id="UP000319769"/>
    </source>
</evidence>
<dbReference type="GO" id="GO:0006071">
    <property type="term" value="P:glycerol metabolic process"/>
    <property type="evidence" value="ECO:0007669"/>
    <property type="project" value="UniProtKB-KW"/>
</dbReference>
<keyword evidence="1" id="KW-0319">Glycerol metabolism</keyword>
<dbReference type="GO" id="GO:0045892">
    <property type="term" value="P:negative regulation of DNA-templated transcription"/>
    <property type="evidence" value="ECO:0007669"/>
    <property type="project" value="TreeGrafter"/>
</dbReference>
<evidence type="ECO:0000256" key="2">
    <source>
        <dbReference type="ARBA" id="ARBA00023015"/>
    </source>
</evidence>
<evidence type="ECO:0000259" key="7">
    <source>
        <dbReference type="PROSITE" id="PS51077"/>
    </source>
</evidence>
<dbReference type="SUPFAM" id="SSF46785">
    <property type="entry name" value="Winged helix' DNA-binding domain"/>
    <property type="match status" value="1"/>
</dbReference>
<dbReference type="InterPro" id="IPR050707">
    <property type="entry name" value="HTH_MetabolicPath_Reg"/>
</dbReference>
<dbReference type="OrthoDB" id="8479143at2"/>
<dbReference type="InterPro" id="IPR029016">
    <property type="entry name" value="GAF-like_dom_sf"/>
</dbReference>
<sequence length="264" mass="27283">MPDPVTVPRTTSARERGSEVQSVARAAALLDAVVSSGSGLTLTELAKRTELTVSTAHRLIRTLCSGNLLCRDATGDRFVPGPLLLRLGRQSLASAGLPEVGDVLADLAERTGETASAGLRRGANVLVLLAVQSSSALRFTGAAGAQVPLLSSGLGLAMLALADEPVAEVVAQAGVEGERADELSSELLTIQFRGFCVFDDPAQPGLRTIAAPVLGDETRPRIAVEITGPVSRMGDDRVDELGEAVRSAAILLQDLPVSIAFGAL</sequence>
<evidence type="ECO:0000256" key="6">
    <source>
        <dbReference type="ARBA" id="ARBA00070406"/>
    </source>
</evidence>
<proteinExistence type="predicted"/>
<dbReference type="GO" id="GO:0003700">
    <property type="term" value="F:DNA-binding transcription factor activity"/>
    <property type="evidence" value="ECO:0007669"/>
    <property type="project" value="TreeGrafter"/>
</dbReference>
<dbReference type="Gene3D" id="3.30.450.40">
    <property type="match status" value="1"/>
</dbReference>
<accession>A0A5N0UV52</accession>
<dbReference type="InterPro" id="IPR005471">
    <property type="entry name" value="Tscrpt_reg_IclR_N"/>
</dbReference>
<dbReference type="SMART" id="SM00346">
    <property type="entry name" value="HTH_ICLR"/>
    <property type="match status" value="1"/>
</dbReference>
<dbReference type="SUPFAM" id="SSF55781">
    <property type="entry name" value="GAF domain-like"/>
    <property type="match status" value="1"/>
</dbReference>
<gene>
    <name evidence="9" type="ORF">FPZ12_026980</name>
</gene>
<name>A0A5N0UV52_9PSEU</name>
<dbReference type="GO" id="GO:0003677">
    <property type="term" value="F:DNA binding"/>
    <property type="evidence" value="ECO:0007669"/>
    <property type="project" value="UniProtKB-KW"/>
</dbReference>
<dbReference type="PANTHER" id="PTHR30136">
    <property type="entry name" value="HELIX-TURN-HELIX TRANSCRIPTIONAL REGULATOR, ICLR FAMILY"/>
    <property type="match status" value="1"/>
</dbReference>
<protein>
    <recommendedName>
        <fullName evidence="6">Glycerol operon regulatory protein</fullName>
    </recommendedName>
</protein>
<dbReference type="AlphaFoldDB" id="A0A5N0UV52"/>
<dbReference type="Proteomes" id="UP000319769">
    <property type="component" value="Unassembled WGS sequence"/>
</dbReference>
<keyword evidence="2" id="KW-0805">Transcription regulation</keyword>
<organism evidence="9 10">
    <name type="scientific">Amycolatopsis acidicola</name>
    <dbReference type="NCBI Taxonomy" id="2596893"/>
    <lineage>
        <taxon>Bacteria</taxon>
        <taxon>Bacillati</taxon>
        <taxon>Actinomycetota</taxon>
        <taxon>Actinomycetes</taxon>
        <taxon>Pseudonocardiales</taxon>
        <taxon>Pseudonocardiaceae</taxon>
        <taxon>Amycolatopsis</taxon>
    </lineage>
</organism>
<dbReference type="Pfam" id="PF09339">
    <property type="entry name" value="HTH_IclR"/>
    <property type="match status" value="1"/>
</dbReference>
<feature type="domain" description="IclR-ED" evidence="8">
    <location>
        <begin position="83"/>
        <end position="258"/>
    </location>
</feature>
<comment type="function">
    <text evidence="5">May be an activator protein for the gylABX operon.</text>
</comment>
<dbReference type="EMBL" id="VMNW02000047">
    <property type="protein sequence ID" value="KAA9156685.1"/>
    <property type="molecule type" value="Genomic_DNA"/>
</dbReference>
<evidence type="ECO:0000259" key="8">
    <source>
        <dbReference type="PROSITE" id="PS51078"/>
    </source>
</evidence>
<evidence type="ECO:0000256" key="1">
    <source>
        <dbReference type="ARBA" id="ARBA00022798"/>
    </source>
</evidence>
<keyword evidence="4" id="KW-0804">Transcription</keyword>
<dbReference type="PROSITE" id="PS51078">
    <property type="entry name" value="ICLR_ED"/>
    <property type="match status" value="1"/>
</dbReference>
<dbReference type="InterPro" id="IPR014757">
    <property type="entry name" value="Tscrpt_reg_IclR_C"/>
</dbReference>
<keyword evidence="3" id="KW-0238">DNA-binding</keyword>